<feature type="chain" id="PRO_5006416771" description="D-alanyl-D-alanine carboxypeptidase" evidence="1">
    <location>
        <begin position="30"/>
        <end position="116"/>
    </location>
</feature>
<keyword evidence="1" id="KW-0732">Signal</keyword>
<dbReference type="Proteomes" id="UP000051442">
    <property type="component" value="Unassembled WGS sequence"/>
</dbReference>
<keyword evidence="3" id="KW-1185">Reference proteome</keyword>
<name>A0A0R2F5V4_9LACO</name>
<reference evidence="2 3" key="1">
    <citation type="journal article" date="2015" name="Genome Announc.">
        <title>Expanding the biotechnology potential of lactobacilli through comparative genomics of 213 strains and associated genera.</title>
        <authorList>
            <person name="Sun Z."/>
            <person name="Harris H.M."/>
            <person name="McCann A."/>
            <person name="Guo C."/>
            <person name="Argimon S."/>
            <person name="Zhang W."/>
            <person name="Yang X."/>
            <person name="Jeffery I.B."/>
            <person name="Cooney J.C."/>
            <person name="Kagawa T.F."/>
            <person name="Liu W."/>
            <person name="Song Y."/>
            <person name="Salvetti E."/>
            <person name="Wrobel A."/>
            <person name="Rasinkangas P."/>
            <person name="Parkhill J."/>
            <person name="Rea M.C."/>
            <person name="O'Sullivan O."/>
            <person name="Ritari J."/>
            <person name="Douillard F.P."/>
            <person name="Paul Ross R."/>
            <person name="Yang R."/>
            <person name="Briner A.E."/>
            <person name="Felis G.E."/>
            <person name="de Vos W.M."/>
            <person name="Barrangou R."/>
            <person name="Klaenhammer T.R."/>
            <person name="Caufield P.W."/>
            <person name="Cui Y."/>
            <person name="Zhang H."/>
            <person name="O'Toole P.W."/>
        </authorList>
    </citation>
    <scope>NUCLEOTIDE SEQUENCE [LARGE SCALE GENOMIC DNA]</scope>
    <source>
        <strain evidence="2 3">DSM 23365</strain>
    </source>
</reference>
<accession>A0A0R2F5V4</accession>
<evidence type="ECO:0000313" key="3">
    <source>
        <dbReference type="Proteomes" id="UP000051442"/>
    </source>
</evidence>
<sequence length="116" mass="13349">MKLKNIVTLGVTALSLGAGLAATTETASAHSFFYWERPHWVTVRKTTYIAKIYNAYPRYKSYMVKKYKVYPGHHLKVHHAASYDWMVESGVFNSNSYYTYAVERGSGTSWFREGIH</sequence>
<evidence type="ECO:0000256" key="1">
    <source>
        <dbReference type="SAM" id="SignalP"/>
    </source>
</evidence>
<dbReference type="EMBL" id="AYZM01000131">
    <property type="protein sequence ID" value="KRN20618.1"/>
    <property type="molecule type" value="Genomic_DNA"/>
</dbReference>
<dbReference type="AlphaFoldDB" id="A0A0R2F5V4"/>
<protein>
    <recommendedName>
        <fullName evidence="4">D-alanyl-D-alanine carboxypeptidase</fullName>
    </recommendedName>
</protein>
<dbReference type="RefSeq" id="WP_054734483.1">
    <property type="nucleotide sequence ID" value="NZ_AYZM01000131.1"/>
</dbReference>
<evidence type="ECO:0008006" key="4">
    <source>
        <dbReference type="Google" id="ProtNLM"/>
    </source>
</evidence>
<evidence type="ECO:0000313" key="2">
    <source>
        <dbReference type="EMBL" id="KRN20618.1"/>
    </source>
</evidence>
<feature type="signal peptide" evidence="1">
    <location>
        <begin position="1"/>
        <end position="29"/>
    </location>
</feature>
<gene>
    <name evidence="2" type="ORF">FD14_GL001403</name>
</gene>
<proteinExistence type="predicted"/>
<dbReference type="OrthoDB" id="2321495at2"/>
<dbReference type="PATRIC" id="fig|1423804.4.peg.1515"/>
<comment type="caution">
    <text evidence="2">The sequence shown here is derived from an EMBL/GenBank/DDBJ whole genome shotgun (WGS) entry which is preliminary data.</text>
</comment>
<organism evidence="2 3">
    <name type="scientific">Secundilactobacillus similis DSM 23365 = JCM 2765</name>
    <dbReference type="NCBI Taxonomy" id="1423804"/>
    <lineage>
        <taxon>Bacteria</taxon>
        <taxon>Bacillati</taxon>
        <taxon>Bacillota</taxon>
        <taxon>Bacilli</taxon>
        <taxon>Lactobacillales</taxon>
        <taxon>Lactobacillaceae</taxon>
        <taxon>Secundilactobacillus</taxon>
    </lineage>
</organism>